<dbReference type="AlphaFoldDB" id="M5S4H2"/>
<comment type="caution">
    <text evidence="3">The sequence shown here is derived from an EMBL/GenBank/DDBJ whole genome shotgun (WGS) entry which is preliminary data.</text>
</comment>
<organism evidence="3 4">
    <name type="scientific">Rhodopirellula maiorica SM1</name>
    <dbReference type="NCBI Taxonomy" id="1265738"/>
    <lineage>
        <taxon>Bacteria</taxon>
        <taxon>Pseudomonadati</taxon>
        <taxon>Planctomycetota</taxon>
        <taxon>Planctomycetia</taxon>
        <taxon>Pirellulales</taxon>
        <taxon>Pirellulaceae</taxon>
        <taxon>Novipirellula</taxon>
    </lineage>
</organism>
<evidence type="ECO:0000256" key="2">
    <source>
        <dbReference type="SAM" id="SignalP"/>
    </source>
</evidence>
<feature type="chain" id="PRO_5004071257" evidence="2">
    <location>
        <begin position="32"/>
        <end position="120"/>
    </location>
</feature>
<protein>
    <submittedName>
        <fullName evidence="3">Secreted protein</fullName>
    </submittedName>
</protein>
<keyword evidence="2" id="KW-0732">Signal</keyword>
<name>M5S4H2_9BACT</name>
<dbReference type="PATRIC" id="fig|1265738.3.peg.2007"/>
<feature type="compositionally biased region" description="Basic and acidic residues" evidence="1">
    <location>
        <begin position="106"/>
        <end position="120"/>
    </location>
</feature>
<proteinExistence type="predicted"/>
<accession>M5S4H2</accession>
<sequence>MIQPTTLRNLTLAFGLGLLLSGFMATQFAAAQEANLPERQTGVASRYERLEELLLRLAEMEAAENPERAALLRRAARQSRDQFVLSQLRDATEALQNHGSKRQSTSKKELPKDSKDCCSC</sequence>
<feature type="signal peptide" evidence="2">
    <location>
        <begin position="1"/>
        <end position="31"/>
    </location>
</feature>
<evidence type="ECO:0000313" key="4">
    <source>
        <dbReference type="Proteomes" id="UP000011991"/>
    </source>
</evidence>
<reference evidence="3 4" key="1">
    <citation type="journal article" date="2013" name="Mar. Genomics">
        <title>Expression of sulfatases in Rhodopirellula baltica and the diversity of sulfatases in the genus Rhodopirellula.</title>
        <authorList>
            <person name="Wegner C.E."/>
            <person name="Richter-Heitmann T."/>
            <person name="Klindworth A."/>
            <person name="Klockow C."/>
            <person name="Richter M."/>
            <person name="Achstetter T."/>
            <person name="Glockner F.O."/>
            <person name="Harder J."/>
        </authorList>
    </citation>
    <scope>NUCLEOTIDE SEQUENCE [LARGE SCALE GENOMIC DNA]</scope>
    <source>
        <strain evidence="3 4">SM1</strain>
    </source>
</reference>
<dbReference type="Proteomes" id="UP000011991">
    <property type="component" value="Unassembled WGS sequence"/>
</dbReference>
<gene>
    <name evidence="3" type="ORF">RMSM_02006</name>
</gene>
<keyword evidence="4" id="KW-1185">Reference proteome</keyword>
<dbReference type="RefSeq" id="WP_008694536.1">
    <property type="nucleotide sequence ID" value="NZ_ANOG01000281.1"/>
</dbReference>
<dbReference type="EMBL" id="ANOG01000281">
    <property type="protein sequence ID" value="EMI21089.1"/>
    <property type="molecule type" value="Genomic_DNA"/>
</dbReference>
<evidence type="ECO:0000313" key="3">
    <source>
        <dbReference type="EMBL" id="EMI21089.1"/>
    </source>
</evidence>
<evidence type="ECO:0000256" key="1">
    <source>
        <dbReference type="SAM" id="MobiDB-lite"/>
    </source>
</evidence>
<feature type="region of interest" description="Disordered" evidence="1">
    <location>
        <begin position="94"/>
        <end position="120"/>
    </location>
</feature>